<name>A0A8J3YIV4_9ACTN</name>
<keyword evidence="2" id="KW-1185">Reference proteome</keyword>
<dbReference type="EMBL" id="BOPF01000005">
    <property type="protein sequence ID" value="GIJ44988.1"/>
    <property type="molecule type" value="Genomic_DNA"/>
</dbReference>
<evidence type="ECO:0000313" key="1">
    <source>
        <dbReference type="EMBL" id="GIJ44988.1"/>
    </source>
</evidence>
<accession>A0A8J3YIV4</accession>
<comment type="caution">
    <text evidence="1">The sequence shown here is derived from an EMBL/GenBank/DDBJ whole genome shotgun (WGS) entry which is preliminary data.</text>
</comment>
<protein>
    <submittedName>
        <fullName evidence="1">Uncharacterized protein</fullName>
    </submittedName>
</protein>
<dbReference type="Proteomes" id="UP000619260">
    <property type="component" value="Unassembled WGS sequence"/>
</dbReference>
<dbReference type="AlphaFoldDB" id="A0A8J3YIV4"/>
<sequence>MSEPVQPLAAWASVARTTPYTPIAAITAVTSRYTRRRLIVNIMAAEVTGSRRQDL</sequence>
<gene>
    <name evidence="1" type="ORF">Val02_18740</name>
</gene>
<organism evidence="1 2">
    <name type="scientific">Virgisporangium aliadipatigenens</name>
    <dbReference type="NCBI Taxonomy" id="741659"/>
    <lineage>
        <taxon>Bacteria</taxon>
        <taxon>Bacillati</taxon>
        <taxon>Actinomycetota</taxon>
        <taxon>Actinomycetes</taxon>
        <taxon>Micromonosporales</taxon>
        <taxon>Micromonosporaceae</taxon>
        <taxon>Virgisporangium</taxon>
    </lineage>
</organism>
<proteinExistence type="predicted"/>
<evidence type="ECO:0000313" key="2">
    <source>
        <dbReference type="Proteomes" id="UP000619260"/>
    </source>
</evidence>
<reference evidence="1" key="1">
    <citation type="submission" date="2021-01" db="EMBL/GenBank/DDBJ databases">
        <title>Whole genome shotgun sequence of Virgisporangium aliadipatigenens NBRC 105644.</title>
        <authorList>
            <person name="Komaki H."/>
            <person name="Tamura T."/>
        </authorList>
    </citation>
    <scope>NUCLEOTIDE SEQUENCE</scope>
    <source>
        <strain evidence="1">NBRC 105644</strain>
    </source>
</reference>